<dbReference type="GO" id="GO:0006887">
    <property type="term" value="P:exocytosis"/>
    <property type="evidence" value="ECO:0007669"/>
    <property type="project" value="UniProtKB-KW"/>
</dbReference>
<evidence type="ECO:0000256" key="3">
    <source>
        <dbReference type="ARBA" id="ARBA00022483"/>
    </source>
</evidence>
<evidence type="ECO:0000256" key="1">
    <source>
        <dbReference type="ARBA" id="ARBA00006572"/>
    </source>
</evidence>
<name>A0A8H7LL90_9AGAM</name>
<dbReference type="GO" id="GO:0000145">
    <property type="term" value="C:exocyst"/>
    <property type="evidence" value="ECO:0007669"/>
    <property type="project" value="TreeGrafter"/>
</dbReference>
<dbReference type="GO" id="GO:0006893">
    <property type="term" value="P:Golgi to plasma membrane transport"/>
    <property type="evidence" value="ECO:0007669"/>
    <property type="project" value="TreeGrafter"/>
</dbReference>
<evidence type="ECO:0000259" key="8">
    <source>
        <dbReference type="Pfam" id="PF20667"/>
    </source>
</evidence>
<accession>A0A8H7LL90</accession>
<feature type="region of interest" description="Disordered" evidence="6">
    <location>
        <begin position="1252"/>
        <end position="1296"/>
    </location>
</feature>
<feature type="compositionally biased region" description="Polar residues" evidence="6">
    <location>
        <begin position="1044"/>
        <end position="1056"/>
    </location>
</feature>
<dbReference type="InterPro" id="IPR009976">
    <property type="entry name" value="Sec10-like"/>
</dbReference>
<feature type="coiled-coil region" evidence="5">
    <location>
        <begin position="62"/>
        <end position="89"/>
    </location>
</feature>
<dbReference type="Pfam" id="PF07393">
    <property type="entry name" value="Sec10_HB"/>
    <property type="match status" value="1"/>
</dbReference>
<feature type="region of interest" description="Disordered" evidence="6">
    <location>
        <begin position="1041"/>
        <end position="1068"/>
    </location>
</feature>
<feature type="compositionally biased region" description="Low complexity" evidence="6">
    <location>
        <begin position="1257"/>
        <end position="1276"/>
    </location>
</feature>
<sequence>MDPSVENLLGTRTFEDQFDIKEFVSSISENLIQQSNQEPGPFDPRPFIRNFEAAVDKLLTIRKDIQKKTEMLEKSVKSAEEEYNQKMVELNSGFEAVGRSFTSMESKITEVGRSAIRIGEQLESVHLGRQRAQAAYDLFDHYNRLSRGDTSSLETLKKETKSREGTRQVAIILRRLNVVAKEVDVPGADTTRENIERYCEKFEKDMLKLFDRYYRKGDPKMMARCAQTLLEFNGGSSCVQMYVNQHDFFISENRVQGPDETNLVWQSLLDPYTAAPKKEPGLSAIFSEIRATVEQEAQIIQAVFPNPPIVMQVFLQRVFAQVIQQYLEAALERASTISNLAFLRMLNMAHIQTSALVEDLKQFDLSTTITRSNPAPAPVDPLAASGSAGAGAAAPFGPMLDTAMEEIFVPHTEGTKYLERESKSLGEMYLNLLIRFTKYHEKASKSKTSNLYGRLVNQLANAAATSSSNSAPGSTRAQAAAAFMKFSGISGTPVESEDDPVKEEDGAPSIEVAETMLKWHAEAIGRCVEIGPTSEVPKHALSLLRVLSEALGRSYIEVAIETAQNRLESRDTKTEPDLSGLAIIRCTDLICHLWQQYINIALLPLASSSVTLRREMSIFSSQTISRIEGATNTLMQKIIDAVLVYLASQLSKQKKNDFKPRNDDLSFARVNTDPCTACCEMLDKFRDAAKENTSGKNLEYLLTEVGTSFHSLLLEHLRKFSVNETGGIMLAKDLKSYQDTISTYNIAALDERYEFLRQLGNVFLVPAQSLKSFVTESYLGRIDAQLLRPYLAQRSDWNQTERGYDGEIPTVDANDASSRGLKERLGVTGKLAAVVRELDNLRVGDEGNDLDPKSAITRPIFPVWPKFGIGVVPRSSAQAEQMSYNQPTAEGFMYELGRNGQFNSGENVYKDGGGRNLESFNRPSLITLVSAQGILFPPMNVTFDPDEVSDREVFPRTPTLAGSTSSLNDSLLQSPYSTRFLRVLESKRSSYPNSQVALEGNCRAWWGDRTSMDSSNWRTSLDLRAREHAFRGLASCESLGPLKNSPQSDETVSITPAPTPGRCSVSGAKISPLPHADVGPRSSCGPLAQPIQLVDTSISGLLRPSVPPSPESNASVARQLQLATRTADLLSGEIDGNITFDSPLIPRLSVDQFTDTDPLYLHSIGLSPHLNVSQTNSSMVVHCDQSSLAPPCVSMAQTQSGRSALREAGIAHGSPRALAPSLPVENVSTRSGSSNFFQRFVRKTFSKSSLAVPTMGSQSLSARSSASSQKSQRSALDTTYSFGQPETSNSGSSATPKRSRWALLQRFVAKPSTAAKASGADTTRRPRNQLKQRNIDHTRRHTFLTVNSSAVSFFGDPLARIDPFARSDGLGATVSPIEPDSIVPPSNNAYATESHAAHITGFHDRKCLYKSGNDDIDEIGPDSSIFLTPDMARCGWGVQNSLALPPNPLANAKPVGPGAGLSDRHPIVKRIGRRHSAPMLNAFS</sequence>
<dbReference type="InterPro" id="IPR048627">
    <property type="entry name" value="Sec10_HB"/>
</dbReference>
<feature type="domain" description="Exocyst complex component Sec10 N-terminal" evidence="8">
    <location>
        <begin position="44"/>
        <end position="158"/>
    </location>
</feature>
<dbReference type="Gene3D" id="1.20.58.1970">
    <property type="match status" value="1"/>
</dbReference>
<evidence type="ECO:0000259" key="7">
    <source>
        <dbReference type="Pfam" id="PF07393"/>
    </source>
</evidence>
<evidence type="ECO:0000313" key="10">
    <source>
        <dbReference type="Proteomes" id="UP000650582"/>
    </source>
</evidence>
<dbReference type="Pfam" id="PF20667">
    <property type="entry name" value="Sec10_N"/>
    <property type="match status" value="1"/>
</dbReference>
<dbReference type="PANTHER" id="PTHR12100">
    <property type="entry name" value="SEC10"/>
    <property type="match status" value="1"/>
</dbReference>
<dbReference type="InterPro" id="IPR048625">
    <property type="entry name" value="Sec10_N"/>
</dbReference>
<comment type="similarity">
    <text evidence="1">Belongs to the SEC10 family.</text>
</comment>
<dbReference type="PANTHER" id="PTHR12100:SF0">
    <property type="entry name" value="EXOCYST COMPLEX COMPONENT 5"/>
    <property type="match status" value="1"/>
</dbReference>
<evidence type="ECO:0000256" key="4">
    <source>
        <dbReference type="ARBA" id="ARBA00023054"/>
    </source>
</evidence>
<feature type="region of interest" description="Disordered" evidence="6">
    <location>
        <begin position="1209"/>
        <end position="1230"/>
    </location>
</feature>
<organism evidence="9 10">
    <name type="scientific">Rhizoctonia solani</name>
    <dbReference type="NCBI Taxonomy" id="456999"/>
    <lineage>
        <taxon>Eukaryota</taxon>
        <taxon>Fungi</taxon>
        <taxon>Dikarya</taxon>
        <taxon>Basidiomycota</taxon>
        <taxon>Agaricomycotina</taxon>
        <taxon>Agaricomycetes</taxon>
        <taxon>Cantharellales</taxon>
        <taxon>Ceratobasidiaceae</taxon>
        <taxon>Rhizoctonia</taxon>
    </lineage>
</organism>
<gene>
    <name evidence="9" type="ORF">RHS04_03545</name>
</gene>
<reference evidence="9" key="1">
    <citation type="submission" date="2020-09" db="EMBL/GenBank/DDBJ databases">
        <title>Comparative genome analyses of four rice-infecting Rhizoctonia solani isolates reveal extensive enrichment of homogalacturonan modification genes.</title>
        <authorList>
            <person name="Lee D.-Y."/>
            <person name="Jeon J."/>
            <person name="Kim K.-T."/>
            <person name="Cheong K."/>
            <person name="Song H."/>
            <person name="Choi G."/>
            <person name="Ko J."/>
            <person name="Opiyo S.O."/>
            <person name="Zuo S."/>
            <person name="Madhav S."/>
            <person name="Lee Y.-H."/>
            <person name="Wang G.-L."/>
        </authorList>
    </citation>
    <scope>NUCLEOTIDE SEQUENCE</scope>
    <source>
        <strain evidence="9">AG1-IA YN-7</strain>
    </source>
</reference>
<protein>
    <submittedName>
        <fullName evidence="9">Exocyst complex component Sec10</fullName>
    </submittedName>
</protein>
<evidence type="ECO:0000256" key="2">
    <source>
        <dbReference type="ARBA" id="ARBA00022448"/>
    </source>
</evidence>
<comment type="caution">
    <text evidence="9">The sequence shown here is derived from an EMBL/GenBank/DDBJ whole genome shotgun (WGS) entry which is preliminary data.</text>
</comment>
<evidence type="ECO:0000313" key="9">
    <source>
        <dbReference type="EMBL" id="KAF8681046.1"/>
    </source>
</evidence>
<keyword evidence="4 5" id="KW-0175">Coiled coil</keyword>
<feature type="region of interest" description="Disordered" evidence="6">
    <location>
        <begin position="1311"/>
        <end position="1333"/>
    </location>
</feature>
<dbReference type="Proteomes" id="UP000650582">
    <property type="component" value="Unassembled WGS sequence"/>
</dbReference>
<dbReference type="EMBL" id="JACYCC010000036">
    <property type="protein sequence ID" value="KAF8681046.1"/>
    <property type="molecule type" value="Genomic_DNA"/>
</dbReference>
<keyword evidence="2" id="KW-0813">Transport</keyword>
<evidence type="ECO:0000256" key="6">
    <source>
        <dbReference type="SAM" id="MobiDB-lite"/>
    </source>
</evidence>
<feature type="compositionally biased region" description="Polar residues" evidence="6">
    <location>
        <begin position="1277"/>
        <end position="1296"/>
    </location>
</feature>
<evidence type="ECO:0000256" key="5">
    <source>
        <dbReference type="SAM" id="Coils"/>
    </source>
</evidence>
<proteinExistence type="inferred from homology"/>
<keyword evidence="3" id="KW-0268">Exocytosis</keyword>
<feature type="domain" description="Exocyst complex component Sec10-like alpha-helical bundle" evidence="7">
    <location>
        <begin position="169"/>
        <end position="801"/>
    </location>
</feature>